<dbReference type="Gene3D" id="3.40.50.1820">
    <property type="entry name" value="alpha/beta hydrolase"/>
    <property type="match status" value="1"/>
</dbReference>
<dbReference type="InterPro" id="IPR013328">
    <property type="entry name" value="6PGD_dom2"/>
</dbReference>
<dbReference type="SUPFAM" id="SSF48179">
    <property type="entry name" value="6-phosphogluconate dehydrogenase C-terminal domain-like"/>
    <property type="match status" value="1"/>
</dbReference>
<feature type="domain" description="Dienelactone hydrolase" evidence="4">
    <location>
        <begin position="30"/>
        <end position="226"/>
    </location>
</feature>
<dbReference type="GO" id="GO:0016787">
    <property type="term" value="F:hydrolase activity"/>
    <property type="evidence" value="ECO:0007669"/>
    <property type="project" value="InterPro"/>
</dbReference>
<dbReference type="Gene3D" id="1.10.1040.10">
    <property type="entry name" value="N-(1-d-carboxylethyl)-l-norvaline Dehydrogenase, domain 2"/>
    <property type="match status" value="1"/>
</dbReference>
<dbReference type="EMBL" id="ML735313">
    <property type="protein sequence ID" value="KAE8386361.1"/>
    <property type="molecule type" value="Genomic_DNA"/>
</dbReference>
<dbReference type="Proteomes" id="UP000326877">
    <property type="component" value="Unassembled WGS sequence"/>
</dbReference>
<dbReference type="GO" id="GO:0015940">
    <property type="term" value="P:pantothenate biosynthetic process"/>
    <property type="evidence" value="ECO:0007669"/>
    <property type="project" value="InterPro"/>
</dbReference>
<evidence type="ECO:0000313" key="7">
    <source>
        <dbReference type="EMBL" id="KAE8386361.1"/>
    </source>
</evidence>
<dbReference type="InterPro" id="IPR003710">
    <property type="entry name" value="ApbA"/>
</dbReference>
<evidence type="ECO:0000256" key="3">
    <source>
        <dbReference type="ARBA" id="ARBA00023002"/>
    </source>
</evidence>
<dbReference type="InterPro" id="IPR002925">
    <property type="entry name" value="Dienelactn_hydro"/>
</dbReference>
<gene>
    <name evidence="7" type="ORF">BDV23DRAFT_190144</name>
</gene>
<dbReference type="InterPro" id="IPR029058">
    <property type="entry name" value="AB_hydrolase_fold"/>
</dbReference>
<dbReference type="InterPro" id="IPR051402">
    <property type="entry name" value="KPR-Related"/>
</dbReference>
<evidence type="ECO:0000256" key="2">
    <source>
        <dbReference type="ARBA" id="ARBA00022857"/>
    </source>
</evidence>
<dbReference type="Pfam" id="PF08546">
    <property type="entry name" value="ApbA_C"/>
    <property type="match status" value="1"/>
</dbReference>
<keyword evidence="3" id="KW-0560">Oxidoreductase</keyword>
<dbReference type="Gene3D" id="3.40.50.720">
    <property type="entry name" value="NAD(P)-binding Rossmann-like Domain"/>
    <property type="match status" value="1"/>
</dbReference>
<dbReference type="GO" id="GO:0008677">
    <property type="term" value="F:2-dehydropantoate 2-reductase activity"/>
    <property type="evidence" value="ECO:0007669"/>
    <property type="project" value="InterPro"/>
</dbReference>
<dbReference type="NCBIfam" id="TIGR00745">
    <property type="entry name" value="apbA_panE"/>
    <property type="match status" value="1"/>
</dbReference>
<evidence type="ECO:0000259" key="5">
    <source>
        <dbReference type="Pfam" id="PF02558"/>
    </source>
</evidence>
<protein>
    <submittedName>
        <fullName evidence="7">Ketopantoate reductase PanE/ApbA C terminal-domain-containing protein</fullName>
    </submittedName>
</protein>
<dbReference type="PANTHER" id="PTHR21708:SF30">
    <property type="entry name" value="2-DEHYDROPANTOATE 2-REDUCTASE-RELATED"/>
    <property type="match status" value="1"/>
</dbReference>
<dbReference type="Pfam" id="PF02558">
    <property type="entry name" value="ApbA"/>
    <property type="match status" value="1"/>
</dbReference>
<accession>A0A5N7BWZ8</accession>
<evidence type="ECO:0000259" key="4">
    <source>
        <dbReference type="Pfam" id="PF01738"/>
    </source>
</evidence>
<organism evidence="7">
    <name type="scientific">Petromyces alliaceus</name>
    <name type="common">Aspergillus alliaceus</name>
    <dbReference type="NCBI Taxonomy" id="209559"/>
    <lineage>
        <taxon>Eukaryota</taxon>
        <taxon>Fungi</taxon>
        <taxon>Dikarya</taxon>
        <taxon>Ascomycota</taxon>
        <taxon>Pezizomycotina</taxon>
        <taxon>Eurotiomycetes</taxon>
        <taxon>Eurotiomycetidae</taxon>
        <taxon>Eurotiales</taxon>
        <taxon>Aspergillaceae</taxon>
        <taxon>Aspergillus</taxon>
        <taxon>Aspergillus subgen. Circumdati</taxon>
    </lineage>
</organism>
<reference evidence="7" key="1">
    <citation type="submission" date="2019-04" db="EMBL/GenBank/DDBJ databases">
        <title>Friends and foes A comparative genomics studyof 23 Aspergillus species from section Flavi.</title>
        <authorList>
            <consortium name="DOE Joint Genome Institute"/>
            <person name="Kjaerbolling I."/>
            <person name="Vesth T."/>
            <person name="Frisvad J.C."/>
            <person name="Nybo J.L."/>
            <person name="Theobald S."/>
            <person name="Kildgaard S."/>
            <person name="Isbrandt T."/>
            <person name="Kuo A."/>
            <person name="Sato A."/>
            <person name="Lyhne E.K."/>
            <person name="Kogle M.E."/>
            <person name="Wiebenga A."/>
            <person name="Kun R.S."/>
            <person name="Lubbers R.J."/>
            <person name="Makela M.R."/>
            <person name="Barry K."/>
            <person name="Chovatia M."/>
            <person name="Clum A."/>
            <person name="Daum C."/>
            <person name="Haridas S."/>
            <person name="He G."/>
            <person name="LaButti K."/>
            <person name="Lipzen A."/>
            <person name="Mondo S."/>
            <person name="Riley R."/>
            <person name="Salamov A."/>
            <person name="Simmons B.A."/>
            <person name="Magnuson J.K."/>
            <person name="Henrissat B."/>
            <person name="Mortensen U.H."/>
            <person name="Larsen T.O."/>
            <person name="Devries R.P."/>
            <person name="Grigoriev I.V."/>
            <person name="Machida M."/>
            <person name="Baker S.E."/>
            <person name="Andersen M.R."/>
        </authorList>
    </citation>
    <scope>NUCLEOTIDE SEQUENCE [LARGE SCALE GENOMIC DNA]</scope>
    <source>
        <strain evidence="7">IBT 14317</strain>
    </source>
</reference>
<feature type="domain" description="Ketopantoate reductase N-terminal" evidence="5">
    <location>
        <begin position="235"/>
        <end position="388"/>
    </location>
</feature>
<dbReference type="InterPro" id="IPR013332">
    <property type="entry name" value="KPR_N"/>
</dbReference>
<dbReference type="AlphaFoldDB" id="A0A5N7BWZ8"/>
<dbReference type="OrthoDB" id="2147163at2759"/>
<dbReference type="InterPro" id="IPR008927">
    <property type="entry name" value="6-PGluconate_DH-like_C_sf"/>
</dbReference>
<dbReference type="SUPFAM" id="SSF51735">
    <property type="entry name" value="NAD(P)-binding Rossmann-fold domains"/>
    <property type="match status" value="1"/>
</dbReference>
<dbReference type="InterPro" id="IPR013752">
    <property type="entry name" value="KPA_reductase"/>
</dbReference>
<dbReference type="GO" id="GO:0005737">
    <property type="term" value="C:cytoplasm"/>
    <property type="evidence" value="ECO:0007669"/>
    <property type="project" value="TreeGrafter"/>
</dbReference>
<proteinExistence type="inferred from homology"/>
<dbReference type="PANTHER" id="PTHR21708">
    <property type="entry name" value="PROBABLE 2-DEHYDROPANTOATE 2-REDUCTASE"/>
    <property type="match status" value="1"/>
</dbReference>
<dbReference type="SUPFAM" id="SSF53474">
    <property type="entry name" value="alpha/beta-Hydrolases"/>
    <property type="match status" value="1"/>
</dbReference>
<dbReference type="Pfam" id="PF01738">
    <property type="entry name" value="DLH"/>
    <property type="match status" value="1"/>
</dbReference>
<sequence length="558" mass="59942">MSCDACRTLPQVIPQGYTPKGTFKKVADVTGPSDASTGIVVLYDVFGLAIQTLQGADLLAARLNSLVLIPDFFEGEVAQPEWFPADTEEKKNSLTSFVANKASIPRNVDTLLEITSQYNTLFPSVAKWAALGLCWGGKVAVLASGPGTPFVATAQVHPGRADKADAEKLTIPHIVLASKDEPVEEIQGYAEVISKNGIGGHVETYNTMWHGWMGARANLDEEESNAEYRRGSPSILLFGVGSVGAVHLLQLQRAGCTVTAVCRSNYEVVKQHGFTITSERLGNTTYKPDHVIRTIAECPPDAVYDYLIVSSKVVPGRQPPLADQLRPALEGRPNTTIVLAQNGIEIENEIAEAYPLNPLLSGVVYISAAQTSPGVIDNAEMLNLVELGTFPADAPEAHKVSARRLASLLVQGGGDATVLDDIQVARWSKLLLNAAWGPVTALSLCTDGDFLRSSEFANELVWGIMMEIVTLARKIGIPGVDEAAAEKRFAIAKARADAGTGREPSMLQDVKQGRLFEVEAIVGNTVRVGRKWGVPMPRLETIYALAKGRYEVMLKGGA</sequence>
<name>A0A5N7BWZ8_PETAA</name>
<evidence type="ECO:0000256" key="1">
    <source>
        <dbReference type="ARBA" id="ARBA00007870"/>
    </source>
</evidence>
<feature type="domain" description="Ketopantoate reductase C-terminal" evidence="6">
    <location>
        <begin position="421"/>
        <end position="548"/>
    </location>
</feature>
<keyword evidence="2" id="KW-0521">NADP</keyword>
<dbReference type="FunFam" id="1.10.1040.10:FF:000017">
    <property type="entry name" value="2-dehydropantoate 2-reductase"/>
    <property type="match status" value="1"/>
</dbReference>
<dbReference type="InterPro" id="IPR036291">
    <property type="entry name" value="NAD(P)-bd_dom_sf"/>
</dbReference>
<evidence type="ECO:0000259" key="6">
    <source>
        <dbReference type="Pfam" id="PF08546"/>
    </source>
</evidence>
<comment type="similarity">
    <text evidence="1">Belongs to the ketopantoate reductase family.</text>
</comment>